<evidence type="ECO:0000313" key="2">
    <source>
        <dbReference type="EMBL" id="NBG67351.1"/>
    </source>
</evidence>
<evidence type="ECO:0000256" key="1">
    <source>
        <dbReference type="SAM" id="SignalP"/>
    </source>
</evidence>
<feature type="chain" id="PRO_5026840452" description="Outer membrane protein beta-barrel domain-containing protein" evidence="1">
    <location>
        <begin position="20"/>
        <end position="236"/>
    </location>
</feature>
<dbReference type="AlphaFoldDB" id="A0A6N9NPZ0"/>
<comment type="caution">
    <text evidence="2">The sequence shown here is derived from an EMBL/GenBank/DDBJ whole genome shotgun (WGS) entry which is preliminary data.</text>
</comment>
<reference evidence="2 3" key="1">
    <citation type="submission" date="2019-12" db="EMBL/GenBank/DDBJ databases">
        <authorList>
            <person name="Zhao J."/>
        </authorList>
    </citation>
    <scope>NUCLEOTIDE SEQUENCE [LARGE SCALE GENOMIC DNA]</scope>
    <source>
        <strain evidence="2 3">S-15</strain>
    </source>
</reference>
<dbReference type="RefSeq" id="WP_160634300.1">
    <property type="nucleotide sequence ID" value="NZ_WWNE01000018.1"/>
</dbReference>
<evidence type="ECO:0008006" key="4">
    <source>
        <dbReference type="Google" id="ProtNLM"/>
    </source>
</evidence>
<feature type="signal peptide" evidence="1">
    <location>
        <begin position="1"/>
        <end position="19"/>
    </location>
</feature>
<proteinExistence type="predicted"/>
<accession>A0A6N9NPZ0</accession>
<keyword evidence="3" id="KW-1185">Reference proteome</keyword>
<gene>
    <name evidence="2" type="ORF">GQN54_14580</name>
</gene>
<dbReference type="EMBL" id="WWNE01000018">
    <property type="protein sequence ID" value="NBG67351.1"/>
    <property type="molecule type" value="Genomic_DNA"/>
</dbReference>
<evidence type="ECO:0000313" key="3">
    <source>
        <dbReference type="Proteomes" id="UP000470771"/>
    </source>
</evidence>
<name>A0A6N9NPZ0_9FLAO</name>
<dbReference type="PROSITE" id="PS51257">
    <property type="entry name" value="PROKAR_LIPOPROTEIN"/>
    <property type="match status" value="1"/>
</dbReference>
<protein>
    <recommendedName>
        <fullName evidence="4">Outer membrane protein beta-barrel domain-containing protein</fullName>
    </recommendedName>
</protein>
<sequence length="236" mass="26710">MKGLLLGIIIGLLSCNLTAQITSGSVLFSGNANYNKTKNDQNLPSNPIVELESESFSVLPSFGFFVNNSILIGVGLKAEFEANSYLIQRTESSFYPFLPSTYIIQTSYKEKTRMFYFNPFFKRYNGITERLYFTTAFNLLVGSGETRGGTAQSYTSKNKELSLNFTPGLTYFFSPKWAINGSIGQIYYRVRKESIPNTTNTINNNKETEDEEFGVDASWNSFRIGLQYLINKNFQK</sequence>
<dbReference type="Proteomes" id="UP000470771">
    <property type="component" value="Unassembled WGS sequence"/>
</dbReference>
<organism evidence="2 3">
    <name type="scientific">Acidiluteibacter ferrifornacis</name>
    <dbReference type="NCBI Taxonomy" id="2692424"/>
    <lineage>
        <taxon>Bacteria</taxon>
        <taxon>Pseudomonadati</taxon>
        <taxon>Bacteroidota</taxon>
        <taxon>Flavobacteriia</taxon>
        <taxon>Flavobacteriales</taxon>
        <taxon>Cryomorphaceae</taxon>
        <taxon>Acidiluteibacter</taxon>
    </lineage>
</organism>
<keyword evidence="1" id="KW-0732">Signal</keyword>